<dbReference type="PANTHER" id="PTHR30244">
    <property type="entry name" value="TRANSAMINASE"/>
    <property type="match status" value="1"/>
</dbReference>
<reference evidence="1" key="1">
    <citation type="submission" date="2018-05" db="EMBL/GenBank/DDBJ databases">
        <authorList>
            <person name="Lanie J.A."/>
            <person name="Ng W.-L."/>
            <person name="Kazmierczak K.M."/>
            <person name="Andrzejewski T.M."/>
            <person name="Davidsen T.M."/>
            <person name="Wayne K.J."/>
            <person name="Tettelin H."/>
            <person name="Glass J.I."/>
            <person name="Rusch D."/>
            <person name="Podicherti R."/>
            <person name="Tsui H.-C.T."/>
            <person name="Winkler M.E."/>
        </authorList>
    </citation>
    <scope>NUCLEOTIDE SEQUENCE</scope>
</reference>
<feature type="non-terminal residue" evidence="1">
    <location>
        <position position="80"/>
    </location>
</feature>
<dbReference type="AlphaFoldDB" id="A0A383BEZ2"/>
<evidence type="ECO:0000313" key="1">
    <source>
        <dbReference type="EMBL" id="SVE18391.1"/>
    </source>
</evidence>
<dbReference type="Pfam" id="PF01041">
    <property type="entry name" value="DegT_DnrJ_EryC1"/>
    <property type="match status" value="1"/>
</dbReference>
<gene>
    <name evidence="1" type="ORF">METZ01_LOCUS471245</name>
</gene>
<name>A0A383BEZ2_9ZZZZ</name>
<dbReference type="SUPFAM" id="SSF53383">
    <property type="entry name" value="PLP-dependent transferases"/>
    <property type="match status" value="1"/>
</dbReference>
<dbReference type="PANTHER" id="PTHR30244:SF34">
    <property type="entry name" value="DTDP-4-AMINO-4,6-DIDEOXYGALACTOSE TRANSAMINASE"/>
    <property type="match status" value="1"/>
</dbReference>
<dbReference type="InterPro" id="IPR015424">
    <property type="entry name" value="PyrdxlP-dep_Trfase"/>
</dbReference>
<dbReference type="InterPro" id="IPR015421">
    <property type="entry name" value="PyrdxlP-dep_Trfase_major"/>
</dbReference>
<organism evidence="1">
    <name type="scientific">marine metagenome</name>
    <dbReference type="NCBI Taxonomy" id="408172"/>
    <lineage>
        <taxon>unclassified sequences</taxon>
        <taxon>metagenomes</taxon>
        <taxon>ecological metagenomes</taxon>
    </lineage>
</organism>
<dbReference type="EMBL" id="UINC01199794">
    <property type="protein sequence ID" value="SVE18391.1"/>
    <property type="molecule type" value="Genomic_DNA"/>
</dbReference>
<proteinExistence type="predicted"/>
<dbReference type="GO" id="GO:0030170">
    <property type="term" value="F:pyridoxal phosphate binding"/>
    <property type="evidence" value="ECO:0007669"/>
    <property type="project" value="TreeGrafter"/>
</dbReference>
<dbReference type="InterPro" id="IPR000653">
    <property type="entry name" value="DegT/StrS_aminotransferase"/>
</dbReference>
<evidence type="ECO:0008006" key="2">
    <source>
        <dbReference type="Google" id="ProtNLM"/>
    </source>
</evidence>
<dbReference type="Gene3D" id="3.40.640.10">
    <property type="entry name" value="Type I PLP-dependent aspartate aminotransferase-like (Major domain)"/>
    <property type="match status" value="1"/>
</dbReference>
<sequence length="80" mass="8435">MASDLAILGGTPVRTEMIPYGRQSVDREDIEAVVRVLESDWLTTGPAVEEFEESFAQKCGATHAVAVSSGTAALHGMLAS</sequence>
<dbReference type="GO" id="GO:0000271">
    <property type="term" value="P:polysaccharide biosynthetic process"/>
    <property type="evidence" value="ECO:0007669"/>
    <property type="project" value="TreeGrafter"/>
</dbReference>
<protein>
    <recommendedName>
        <fullName evidence="2">UDP-4-amino-4, 6-dideoxy-N-acetyl-beta-L-altrosamine transaminase</fullName>
    </recommendedName>
</protein>
<accession>A0A383BEZ2</accession>
<dbReference type="GO" id="GO:0008483">
    <property type="term" value="F:transaminase activity"/>
    <property type="evidence" value="ECO:0007669"/>
    <property type="project" value="TreeGrafter"/>
</dbReference>